<keyword evidence="2" id="KW-0812">Transmembrane</keyword>
<feature type="coiled-coil region" evidence="1">
    <location>
        <begin position="227"/>
        <end position="254"/>
    </location>
</feature>
<comment type="caution">
    <text evidence="5">The sequence shown here is derived from an EMBL/GenBank/DDBJ whole genome shotgun (WGS) entry which is preliminary data.</text>
</comment>
<dbReference type="SMART" id="SM00471">
    <property type="entry name" value="HDc"/>
    <property type="match status" value="1"/>
</dbReference>
<evidence type="ECO:0000256" key="2">
    <source>
        <dbReference type="SAM" id="Phobius"/>
    </source>
</evidence>
<feature type="transmembrane region" description="Helical" evidence="2">
    <location>
        <begin position="60"/>
        <end position="84"/>
    </location>
</feature>
<gene>
    <name evidence="5" type="ORF">ENV70_07460</name>
</gene>
<organism evidence="5">
    <name type="scientific">candidate division WOR-3 bacterium</name>
    <dbReference type="NCBI Taxonomy" id="2052148"/>
    <lineage>
        <taxon>Bacteria</taxon>
        <taxon>Bacteria division WOR-3</taxon>
    </lineage>
</organism>
<keyword evidence="2" id="KW-1133">Transmembrane helix</keyword>
<evidence type="ECO:0000259" key="4">
    <source>
        <dbReference type="PROSITE" id="PS51832"/>
    </source>
</evidence>
<name>A0A7C6EKN1_UNCW3</name>
<feature type="transmembrane region" description="Helical" evidence="2">
    <location>
        <begin position="170"/>
        <end position="188"/>
    </location>
</feature>
<dbReference type="InterPro" id="IPR037522">
    <property type="entry name" value="HD_GYP_dom"/>
</dbReference>
<accession>A0A7C6EKN1</accession>
<evidence type="ECO:0000313" key="5">
    <source>
        <dbReference type="EMBL" id="HHS63426.1"/>
    </source>
</evidence>
<dbReference type="EMBL" id="DTHJ01000151">
    <property type="protein sequence ID" value="HHS63426.1"/>
    <property type="molecule type" value="Genomic_DNA"/>
</dbReference>
<dbReference type="PROSITE" id="PS51831">
    <property type="entry name" value="HD"/>
    <property type="match status" value="1"/>
</dbReference>
<feature type="transmembrane region" description="Helical" evidence="2">
    <location>
        <begin position="203"/>
        <end position="223"/>
    </location>
</feature>
<evidence type="ECO:0000259" key="3">
    <source>
        <dbReference type="PROSITE" id="PS51831"/>
    </source>
</evidence>
<dbReference type="PROSITE" id="PS51832">
    <property type="entry name" value="HD_GYP"/>
    <property type="match status" value="1"/>
</dbReference>
<proteinExistence type="predicted"/>
<dbReference type="InterPro" id="IPR006674">
    <property type="entry name" value="HD_domain"/>
</dbReference>
<keyword evidence="2" id="KW-0472">Membrane</keyword>
<dbReference type="CDD" id="cd00077">
    <property type="entry name" value="HDc"/>
    <property type="match status" value="1"/>
</dbReference>
<feature type="domain" description="HD-GYP" evidence="4">
    <location>
        <begin position="244"/>
        <end position="439"/>
    </location>
</feature>
<protein>
    <submittedName>
        <fullName evidence="5">HD domain-containing protein</fullName>
    </submittedName>
</protein>
<feature type="transmembrane region" description="Helical" evidence="2">
    <location>
        <begin position="6"/>
        <end position="26"/>
    </location>
</feature>
<keyword evidence="1" id="KW-0175">Coiled coil</keyword>
<dbReference type="InterPro" id="IPR006675">
    <property type="entry name" value="HDIG_dom"/>
</dbReference>
<dbReference type="NCBIfam" id="TIGR00277">
    <property type="entry name" value="HDIG"/>
    <property type="match status" value="1"/>
</dbReference>
<reference evidence="5" key="1">
    <citation type="journal article" date="2020" name="mSystems">
        <title>Genome- and Community-Level Interaction Insights into Carbon Utilization and Element Cycling Functions of Hydrothermarchaeota in Hydrothermal Sediment.</title>
        <authorList>
            <person name="Zhou Z."/>
            <person name="Liu Y."/>
            <person name="Xu W."/>
            <person name="Pan J."/>
            <person name="Luo Z.H."/>
            <person name="Li M."/>
        </authorList>
    </citation>
    <scope>NUCLEOTIDE SEQUENCE [LARGE SCALE GENOMIC DNA]</scope>
    <source>
        <strain evidence="5">SpSt-783</strain>
    </source>
</reference>
<dbReference type="Pfam" id="PF13487">
    <property type="entry name" value="HD_5"/>
    <property type="match status" value="1"/>
</dbReference>
<feature type="transmembrane region" description="Helical" evidence="2">
    <location>
        <begin position="38"/>
        <end position="54"/>
    </location>
</feature>
<feature type="transmembrane region" description="Helical" evidence="2">
    <location>
        <begin position="138"/>
        <end position="158"/>
    </location>
</feature>
<feature type="domain" description="HD" evidence="3">
    <location>
        <begin position="266"/>
        <end position="388"/>
    </location>
</feature>
<dbReference type="SUPFAM" id="SSF109604">
    <property type="entry name" value="HD-domain/PDEase-like"/>
    <property type="match status" value="1"/>
</dbReference>
<dbReference type="Gene3D" id="1.10.3210.10">
    <property type="entry name" value="Hypothetical protein af1432"/>
    <property type="match status" value="1"/>
</dbReference>
<sequence length="441" mass="50461">MAPSLFTLPVLGLLFLINITLIYLCACVKNGKKFCRTIPFFISGLFTILVQLLIEQNKDPAGAIILTRLQYLGFWTYFITAPMLVTSITGEDFNPWILTIGIAITIFAWFLTIFTNLIITSNPYIYSTFYSARIGFLYPYFCTLLFIICIYYFSKMVNFANRLKNPELRYIIPIGLGICILCGIFDYAGRLNGIPVLPWLRDAFSIGMLSISLSFGIFILFSYSQTMFEYKKTLNELEKLLEKNKQNFDEFVQLIAKTIDAKDKYTAGHSMRVAEYAVMIAQVFNLDERQIGILRKACLLHDIGKIGIPDGVLNKKSPLTAKDRAYIYKHPILGKEILNQMSDFQEILDIIYFHHERYDGSGYPEGLKNDEIPLLARILAVADAYDAMLSERPYRRAMSKLEAIKELLNSRGKQFDPEIVEKFVDMLAHNSDRVLPDNIPD</sequence>
<feature type="transmembrane region" description="Helical" evidence="2">
    <location>
        <begin position="96"/>
        <end position="118"/>
    </location>
</feature>
<dbReference type="PANTHER" id="PTHR43155">
    <property type="entry name" value="CYCLIC DI-GMP PHOSPHODIESTERASE PA4108-RELATED"/>
    <property type="match status" value="1"/>
</dbReference>
<dbReference type="AlphaFoldDB" id="A0A7C6EKN1"/>
<evidence type="ECO:0000256" key="1">
    <source>
        <dbReference type="SAM" id="Coils"/>
    </source>
</evidence>
<dbReference type="InterPro" id="IPR003607">
    <property type="entry name" value="HD/PDEase_dom"/>
</dbReference>